<dbReference type="EMBL" id="MNPL01015959">
    <property type="protein sequence ID" value="OQR70855.1"/>
    <property type="molecule type" value="Genomic_DNA"/>
</dbReference>
<comment type="catalytic activity">
    <reaction evidence="5">
        <text>a ribonucleotidyl-ribonucleotide-RNA + H2O = a 3'-end ribonucleotide-RNA + a 5'-end 5'-phospho-ribonucleoside-RNA + H(+)</text>
        <dbReference type="Rhea" id="RHEA:68096"/>
        <dbReference type="Rhea" id="RHEA-COMP:15179"/>
        <dbReference type="Rhea" id="RHEA-COMP:17355"/>
        <dbReference type="Rhea" id="RHEA-COMP:17428"/>
        <dbReference type="ChEBI" id="CHEBI:15377"/>
        <dbReference type="ChEBI" id="CHEBI:15378"/>
        <dbReference type="ChEBI" id="CHEBI:74896"/>
        <dbReference type="ChEBI" id="CHEBI:138282"/>
        <dbReference type="ChEBI" id="CHEBI:173118"/>
    </reaction>
    <physiologicalReaction direction="left-to-right" evidence="5">
        <dbReference type="Rhea" id="RHEA:68097"/>
    </physiologicalReaction>
</comment>
<comment type="function">
    <text evidence="6">Endoribonuclease that catalyzes the hydrolysis of histone-coding pre-mRNA 3'-end. Involved in histone pre-mRNA processing during the S-phase of the cell cycle, which is required for entering/progressing through S-phase. Cleaves histone pre-mRNA at a major and a minor cleavage site after the 5'-ACCCA-3' and the 5'-ACCCACA-3' sequence, respectively, and located downstream of the stem-loop. May require the presence of the HDE element located at the histone pre-RNA 3'-end to avoid non-specific cleavage.</text>
</comment>
<dbReference type="InterPro" id="IPR001279">
    <property type="entry name" value="Metallo-B-lactamas"/>
</dbReference>
<dbReference type="PANTHER" id="PTHR23200:SF48">
    <property type="entry name" value="METALLO-BETA-LACTAMASE DOMAIN-CONTAINING PROTEIN 1"/>
    <property type="match status" value="1"/>
</dbReference>
<evidence type="ECO:0000259" key="7">
    <source>
        <dbReference type="SMART" id="SM00849"/>
    </source>
</evidence>
<protein>
    <recommendedName>
        <fullName evidence="3">Metallo-beta-lactamase domain-containing protein 1</fullName>
    </recommendedName>
    <alternativeName>
        <fullName evidence="4">Endoribonuclease MBLAC1</fullName>
    </alternativeName>
</protein>
<evidence type="ECO:0000256" key="4">
    <source>
        <dbReference type="ARBA" id="ARBA00032988"/>
    </source>
</evidence>
<keyword evidence="9" id="KW-1185">Reference proteome</keyword>
<name>A0A1V9XBD0_9ACAR</name>
<evidence type="ECO:0000256" key="2">
    <source>
        <dbReference type="ARBA" id="ARBA00011738"/>
    </source>
</evidence>
<comment type="subcellular location">
    <subcellularLocation>
        <location evidence="1">Cytoplasm</location>
        <location evidence="1">Cytosol</location>
    </subcellularLocation>
</comment>
<dbReference type="PANTHER" id="PTHR23200">
    <property type="entry name" value="METALLO-BETA-LACTAMASE DOMAIN-CONTAINING PROTEIN 1"/>
    <property type="match status" value="1"/>
</dbReference>
<feature type="non-terminal residue" evidence="8">
    <location>
        <position position="1"/>
    </location>
</feature>
<dbReference type="GO" id="GO:0005829">
    <property type="term" value="C:cytosol"/>
    <property type="evidence" value="ECO:0007669"/>
    <property type="project" value="UniProtKB-SubCell"/>
</dbReference>
<gene>
    <name evidence="8" type="ORF">BIW11_11359</name>
</gene>
<dbReference type="FunCoup" id="A0A1V9XBD0">
    <property type="interactions" value="14"/>
</dbReference>
<proteinExistence type="predicted"/>
<comment type="caution">
    <text evidence="8">The sequence shown here is derived from an EMBL/GenBank/DDBJ whole genome shotgun (WGS) entry which is preliminary data.</text>
</comment>
<reference evidence="8 9" key="1">
    <citation type="journal article" date="2017" name="Gigascience">
        <title>Draft genome of the honey bee ectoparasitic mite, Tropilaelaps mercedesae, is shaped by the parasitic life history.</title>
        <authorList>
            <person name="Dong X."/>
            <person name="Armstrong S.D."/>
            <person name="Xia D."/>
            <person name="Makepeace B.L."/>
            <person name="Darby A.C."/>
            <person name="Kadowaki T."/>
        </authorList>
    </citation>
    <scope>NUCLEOTIDE SEQUENCE [LARGE SCALE GENOMIC DNA]</scope>
    <source>
        <strain evidence="8">Wuxi-XJTLU</strain>
    </source>
</reference>
<evidence type="ECO:0000256" key="1">
    <source>
        <dbReference type="ARBA" id="ARBA00004514"/>
    </source>
</evidence>
<accession>A0A1V9XBD0</accession>
<dbReference type="SUPFAM" id="SSF56281">
    <property type="entry name" value="Metallo-hydrolase/oxidoreductase"/>
    <property type="match status" value="1"/>
</dbReference>
<feature type="domain" description="Metallo-beta-lactamase" evidence="7">
    <location>
        <begin position="8"/>
        <end position="156"/>
    </location>
</feature>
<dbReference type="InterPro" id="IPR039344">
    <property type="entry name" value="MBLAC1"/>
</dbReference>
<dbReference type="OrthoDB" id="10250730at2759"/>
<comment type="subunit">
    <text evidence="2">Homodimer.</text>
</comment>
<dbReference type="Pfam" id="PF00753">
    <property type="entry name" value="Lactamase_B"/>
    <property type="match status" value="1"/>
</dbReference>
<evidence type="ECO:0000256" key="6">
    <source>
        <dbReference type="ARBA" id="ARBA00045869"/>
    </source>
</evidence>
<evidence type="ECO:0000313" key="9">
    <source>
        <dbReference type="Proteomes" id="UP000192247"/>
    </source>
</evidence>
<dbReference type="InParanoid" id="A0A1V9XBD0"/>
<dbReference type="Proteomes" id="UP000192247">
    <property type="component" value="Unassembled WGS sequence"/>
</dbReference>
<dbReference type="Gene3D" id="3.60.15.10">
    <property type="entry name" value="Ribonuclease Z/Hydroxyacylglutathione hydrolase-like"/>
    <property type="match status" value="1"/>
</dbReference>
<evidence type="ECO:0000256" key="5">
    <source>
        <dbReference type="ARBA" id="ARBA00044690"/>
    </source>
</evidence>
<dbReference type="GO" id="GO:0031123">
    <property type="term" value="P:RNA 3'-end processing"/>
    <property type="evidence" value="ECO:0007669"/>
    <property type="project" value="UniProtKB-ARBA"/>
</dbReference>
<evidence type="ECO:0000313" key="8">
    <source>
        <dbReference type="EMBL" id="OQR70855.1"/>
    </source>
</evidence>
<dbReference type="AlphaFoldDB" id="A0A1V9XBD0"/>
<dbReference type="CDD" id="cd07711">
    <property type="entry name" value="MBLAC1-like_MBL-fold"/>
    <property type="match status" value="1"/>
</dbReference>
<sequence>QYLRVHAHTNTHKTCQSKRLILVKYLSLQITHVVATHSHSDHIGNLNLFLKAKHIVGTSMNFHETFYDVLQNGTSFKIAEGIEVVPTPGHTKSCVTVVVLNTDKGTIAVAGDLFENERDIFQPYIWEHLAGSVDPLKQAQSRQKVLEIANYIVPGHGPMFEVTKDMRSFHDEYVRKMRSQYVSGSATGDE</sequence>
<organism evidence="8 9">
    <name type="scientific">Tropilaelaps mercedesae</name>
    <dbReference type="NCBI Taxonomy" id="418985"/>
    <lineage>
        <taxon>Eukaryota</taxon>
        <taxon>Metazoa</taxon>
        <taxon>Ecdysozoa</taxon>
        <taxon>Arthropoda</taxon>
        <taxon>Chelicerata</taxon>
        <taxon>Arachnida</taxon>
        <taxon>Acari</taxon>
        <taxon>Parasitiformes</taxon>
        <taxon>Mesostigmata</taxon>
        <taxon>Gamasina</taxon>
        <taxon>Dermanyssoidea</taxon>
        <taxon>Laelapidae</taxon>
        <taxon>Tropilaelaps</taxon>
    </lineage>
</organism>
<evidence type="ECO:0000256" key="3">
    <source>
        <dbReference type="ARBA" id="ARBA00014856"/>
    </source>
</evidence>
<dbReference type="InterPro" id="IPR036866">
    <property type="entry name" value="RibonucZ/Hydroxyglut_hydro"/>
</dbReference>
<dbReference type="SMART" id="SM00849">
    <property type="entry name" value="Lactamase_B"/>
    <property type="match status" value="1"/>
</dbReference>